<feature type="compositionally biased region" description="Basic residues" evidence="1">
    <location>
        <begin position="172"/>
        <end position="190"/>
    </location>
</feature>
<protein>
    <submittedName>
        <fullName evidence="2">Uncharacterized protein</fullName>
    </submittedName>
</protein>
<accession>A0AAD4BWT6</accession>
<keyword evidence="3" id="KW-1185">Reference proteome</keyword>
<feature type="compositionally biased region" description="Polar residues" evidence="1">
    <location>
        <begin position="205"/>
        <end position="219"/>
    </location>
</feature>
<evidence type="ECO:0000256" key="1">
    <source>
        <dbReference type="SAM" id="MobiDB-lite"/>
    </source>
</evidence>
<dbReference type="Proteomes" id="UP001194468">
    <property type="component" value="Unassembled WGS sequence"/>
</dbReference>
<feature type="region of interest" description="Disordered" evidence="1">
    <location>
        <begin position="153"/>
        <end position="226"/>
    </location>
</feature>
<comment type="caution">
    <text evidence="2">The sequence shown here is derived from an EMBL/GenBank/DDBJ whole genome shotgun (WGS) entry which is preliminary data.</text>
</comment>
<organism evidence="2 3">
    <name type="scientific">Boletus edulis BED1</name>
    <dbReference type="NCBI Taxonomy" id="1328754"/>
    <lineage>
        <taxon>Eukaryota</taxon>
        <taxon>Fungi</taxon>
        <taxon>Dikarya</taxon>
        <taxon>Basidiomycota</taxon>
        <taxon>Agaricomycotina</taxon>
        <taxon>Agaricomycetes</taxon>
        <taxon>Agaricomycetidae</taxon>
        <taxon>Boletales</taxon>
        <taxon>Boletineae</taxon>
        <taxon>Boletaceae</taxon>
        <taxon>Boletoideae</taxon>
        <taxon>Boletus</taxon>
    </lineage>
</organism>
<feature type="compositionally biased region" description="Low complexity" evidence="1">
    <location>
        <begin position="77"/>
        <end position="89"/>
    </location>
</feature>
<feature type="region of interest" description="Disordered" evidence="1">
    <location>
        <begin position="472"/>
        <end position="560"/>
    </location>
</feature>
<evidence type="ECO:0000313" key="3">
    <source>
        <dbReference type="Proteomes" id="UP001194468"/>
    </source>
</evidence>
<feature type="region of interest" description="Disordered" evidence="1">
    <location>
        <begin position="1"/>
        <end position="137"/>
    </location>
</feature>
<name>A0AAD4BWT6_BOLED</name>
<gene>
    <name evidence="2" type="ORF">L210DRAFT_3536979</name>
</gene>
<feature type="compositionally biased region" description="Polar residues" evidence="1">
    <location>
        <begin position="477"/>
        <end position="514"/>
    </location>
</feature>
<feature type="compositionally biased region" description="Polar residues" evidence="1">
    <location>
        <begin position="19"/>
        <end position="31"/>
    </location>
</feature>
<proteinExistence type="predicted"/>
<feature type="compositionally biased region" description="Low complexity" evidence="1">
    <location>
        <begin position="528"/>
        <end position="542"/>
    </location>
</feature>
<dbReference type="AlphaFoldDB" id="A0AAD4BWT6"/>
<reference evidence="2" key="1">
    <citation type="submission" date="2019-10" db="EMBL/GenBank/DDBJ databases">
        <authorList>
            <consortium name="DOE Joint Genome Institute"/>
            <person name="Kuo A."/>
            <person name="Miyauchi S."/>
            <person name="Kiss E."/>
            <person name="Drula E."/>
            <person name="Kohler A."/>
            <person name="Sanchez-Garcia M."/>
            <person name="Andreopoulos B."/>
            <person name="Barry K.W."/>
            <person name="Bonito G."/>
            <person name="Buee M."/>
            <person name="Carver A."/>
            <person name="Chen C."/>
            <person name="Cichocki N."/>
            <person name="Clum A."/>
            <person name="Culley D."/>
            <person name="Crous P.W."/>
            <person name="Fauchery L."/>
            <person name="Girlanda M."/>
            <person name="Hayes R."/>
            <person name="Keri Z."/>
            <person name="LaButti K."/>
            <person name="Lipzen A."/>
            <person name="Lombard V."/>
            <person name="Magnuson J."/>
            <person name="Maillard F."/>
            <person name="Morin E."/>
            <person name="Murat C."/>
            <person name="Nolan M."/>
            <person name="Ohm R."/>
            <person name="Pangilinan J."/>
            <person name="Pereira M."/>
            <person name="Perotto S."/>
            <person name="Peter M."/>
            <person name="Riley R."/>
            <person name="Sitrit Y."/>
            <person name="Stielow B."/>
            <person name="Szollosi G."/>
            <person name="Zifcakova L."/>
            <person name="Stursova M."/>
            <person name="Spatafora J.W."/>
            <person name="Tedersoo L."/>
            <person name="Vaario L.-M."/>
            <person name="Yamada A."/>
            <person name="Yan M."/>
            <person name="Wang P."/>
            <person name="Xu J."/>
            <person name="Bruns T."/>
            <person name="Baldrian P."/>
            <person name="Vilgalys R."/>
            <person name="Henrissat B."/>
            <person name="Grigoriev I.V."/>
            <person name="Hibbett D."/>
            <person name="Nagy L.G."/>
            <person name="Martin F.M."/>
        </authorList>
    </citation>
    <scope>NUCLEOTIDE SEQUENCE</scope>
    <source>
        <strain evidence="2">BED1</strain>
    </source>
</reference>
<sequence length="560" mass="59484">MLAFFKSPKSPVASERQDNVQADITIESTAVQDDPAPNAADIPTQSTEGRDSSASIPTIDSAPTIQGLKPDAPQAQSLSDSPNLAASLAPPSPADAHGSAFSVHTQSSSQSDRPMQSQSQSALPYSPSSTGKDPRRFSFPSFAFLRSDAKQNKLRSVPPLVQTQPTSASKAPVKKSKTSRALSHHRKKRAKESAAIVRSVIVGDHNTSSDPKSNKSKPVSKQDMARVKSQLLDPKTAAKVISHLRALPAHPSDSPSNVNVPIHAVCLDMLDKDIYEQYFSRFEPMATASLSTVSTVLADVHLIDLLTAPDMGIGAPVTAQGLFAGALPTAETVIEGIEQITPQLMALGYATGKAILPDHKGITVPTDRVSVLTYWWGFEVCLPPPTIAYLEAAESPGSALLGLLTAISLLNPGVREIIPFIRYIAQFVQCEWNLVKRADEGKGVVCTATWVLPVALVPRAWDFADPPLPHTEMGAVGQSTPTSPSVNRFSATLATPKPSTEAPNGAPRSSSAFSAETKDEEDSRHVISSEPPVLPELVVSSPGSIDSARPRSAHREASAH</sequence>
<evidence type="ECO:0000313" key="2">
    <source>
        <dbReference type="EMBL" id="KAF8441367.1"/>
    </source>
</evidence>
<feature type="compositionally biased region" description="Polar residues" evidence="1">
    <location>
        <begin position="102"/>
        <end position="131"/>
    </location>
</feature>
<feature type="compositionally biased region" description="Polar residues" evidence="1">
    <location>
        <begin position="43"/>
        <end position="64"/>
    </location>
</feature>
<reference evidence="2" key="2">
    <citation type="journal article" date="2020" name="Nat. Commun.">
        <title>Large-scale genome sequencing of mycorrhizal fungi provides insights into the early evolution of symbiotic traits.</title>
        <authorList>
            <person name="Miyauchi S."/>
            <person name="Kiss E."/>
            <person name="Kuo A."/>
            <person name="Drula E."/>
            <person name="Kohler A."/>
            <person name="Sanchez-Garcia M."/>
            <person name="Morin E."/>
            <person name="Andreopoulos B."/>
            <person name="Barry K.W."/>
            <person name="Bonito G."/>
            <person name="Buee M."/>
            <person name="Carver A."/>
            <person name="Chen C."/>
            <person name="Cichocki N."/>
            <person name="Clum A."/>
            <person name="Culley D."/>
            <person name="Crous P.W."/>
            <person name="Fauchery L."/>
            <person name="Girlanda M."/>
            <person name="Hayes R.D."/>
            <person name="Keri Z."/>
            <person name="LaButti K."/>
            <person name="Lipzen A."/>
            <person name="Lombard V."/>
            <person name="Magnuson J."/>
            <person name="Maillard F."/>
            <person name="Murat C."/>
            <person name="Nolan M."/>
            <person name="Ohm R.A."/>
            <person name="Pangilinan J."/>
            <person name="Pereira M.F."/>
            <person name="Perotto S."/>
            <person name="Peter M."/>
            <person name="Pfister S."/>
            <person name="Riley R."/>
            <person name="Sitrit Y."/>
            <person name="Stielow J.B."/>
            <person name="Szollosi G."/>
            <person name="Zifcakova L."/>
            <person name="Stursova M."/>
            <person name="Spatafora J.W."/>
            <person name="Tedersoo L."/>
            <person name="Vaario L.M."/>
            <person name="Yamada A."/>
            <person name="Yan M."/>
            <person name="Wang P."/>
            <person name="Xu J."/>
            <person name="Bruns T."/>
            <person name="Baldrian P."/>
            <person name="Vilgalys R."/>
            <person name="Dunand C."/>
            <person name="Henrissat B."/>
            <person name="Grigoriev I.V."/>
            <person name="Hibbett D."/>
            <person name="Nagy L.G."/>
            <person name="Martin F.M."/>
        </authorList>
    </citation>
    <scope>NUCLEOTIDE SEQUENCE</scope>
    <source>
        <strain evidence="2">BED1</strain>
    </source>
</reference>
<dbReference type="EMBL" id="WHUW01000010">
    <property type="protein sequence ID" value="KAF8441367.1"/>
    <property type="molecule type" value="Genomic_DNA"/>
</dbReference>